<sequence length="308" mass="33743">MSTSTGTTTPAQQPILLLTRHRQLAPAAAIRTLNQVGATDILDRFYNLGGNFIDTDRGQPEKWLGDWMTARKIHDEIVLSCSYGNAWRPHGNSKLQSNFGGNNAKSMKVALKASLTNLQTTYVDIFYVAWWNHTTSIPELMHGLNDLVAAGKVLYLGIVDTPAWIVAKANEYARQKGLRQFAVYGGLSTCESRGIECDIVPMCADEGMAICALPRSTYFVPTEKQRTMPAHQHGSDLEVALKKVGKPKVASNAAQVDVAYVRAKAPYVFVVITLTTVADVESMLAALDVVLSEQDIQVIESSYKFAFG</sequence>
<keyword evidence="2" id="KW-0560">Oxidoreductase</keyword>
<evidence type="ECO:0000259" key="4">
    <source>
        <dbReference type="Pfam" id="PF00248"/>
    </source>
</evidence>
<evidence type="ECO:0000313" key="6">
    <source>
        <dbReference type="Proteomes" id="UP001174691"/>
    </source>
</evidence>
<keyword evidence="6" id="KW-1185">Reference proteome</keyword>
<dbReference type="Pfam" id="PF00248">
    <property type="entry name" value="Aldo_ket_red"/>
    <property type="match status" value="1"/>
</dbReference>
<evidence type="ECO:0000313" key="5">
    <source>
        <dbReference type="EMBL" id="KAJ9145557.1"/>
    </source>
</evidence>
<feature type="domain" description="NADP-dependent oxidoreductase" evidence="4">
    <location>
        <begin position="34"/>
        <end position="303"/>
    </location>
</feature>
<dbReference type="InterPro" id="IPR050523">
    <property type="entry name" value="AKR_Detox_Biosynth"/>
</dbReference>
<dbReference type="InterPro" id="IPR036812">
    <property type="entry name" value="NAD(P)_OxRdtase_dom_sf"/>
</dbReference>
<dbReference type="Proteomes" id="UP001174691">
    <property type="component" value="Unassembled WGS sequence"/>
</dbReference>
<keyword evidence="1" id="KW-0521">NADP</keyword>
<gene>
    <name evidence="5" type="ORF">NKR19_g6044</name>
</gene>
<proteinExistence type="inferred from homology"/>
<dbReference type="PANTHER" id="PTHR43364:SF7">
    <property type="entry name" value="NADP-DEPENDENT OXIDOREDUCTASE DOMAIN-CONTAINING PROTEIN-RELATED"/>
    <property type="match status" value="1"/>
</dbReference>
<dbReference type="GO" id="GO:0016491">
    <property type="term" value="F:oxidoreductase activity"/>
    <property type="evidence" value="ECO:0007669"/>
    <property type="project" value="UniProtKB-KW"/>
</dbReference>
<accession>A0AA38VR61</accession>
<evidence type="ECO:0000256" key="3">
    <source>
        <dbReference type="ARBA" id="ARBA00038157"/>
    </source>
</evidence>
<dbReference type="InterPro" id="IPR023210">
    <property type="entry name" value="NADP_OxRdtase_dom"/>
</dbReference>
<dbReference type="PANTHER" id="PTHR43364">
    <property type="entry name" value="NADH-SPECIFIC METHYLGLYOXAL REDUCTASE-RELATED"/>
    <property type="match status" value="1"/>
</dbReference>
<dbReference type="Gene3D" id="3.20.20.100">
    <property type="entry name" value="NADP-dependent oxidoreductase domain"/>
    <property type="match status" value="1"/>
</dbReference>
<comment type="caution">
    <text evidence="5">The sequence shown here is derived from an EMBL/GenBank/DDBJ whole genome shotgun (WGS) entry which is preliminary data.</text>
</comment>
<dbReference type="EMBL" id="JANBVN010000089">
    <property type="protein sequence ID" value="KAJ9145557.1"/>
    <property type="molecule type" value="Genomic_DNA"/>
</dbReference>
<dbReference type="SUPFAM" id="SSF51430">
    <property type="entry name" value="NAD(P)-linked oxidoreductase"/>
    <property type="match status" value="1"/>
</dbReference>
<evidence type="ECO:0000256" key="2">
    <source>
        <dbReference type="ARBA" id="ARBA00023002"/>
    </source>
</evidence>
<comment type="similarity">
    <text evidence="3">Belongs to the aldo/keto reductase family. Aldo/keto reductase 2 subfamily.</text>
</comment>
<name>A0AA38VR61_9PEZI</name>
<reference evidence="5" key="1">
    <citation type="submission" date="2022-07" db="EMBL/GenBank/DDBJ databases">
        <title>Fungi with potential for degradation of polypropylene.</title>
        <authorList>
            <person name="Gostincar C."/>
        </authorList>
    </citation>
    <scope>NUCLEOTIDE SEQUENCE</scope>
    <source>
        <strain evidence="5">EXF-13287</strain>
    </source>
</reference>
<dbReference type="AlphaFoldDB" id="A0AA38VR61"/>
<protein>
    <submittedName>
        <fullName evidence="5">Aldo/keto reductase</fullName>
    </submittedName>
</protein>
<organism evidence="5 6">
    <name type="scientific">Coniochaeta hoffmannii</name>
    <dbReference type="NCBI Taxonomy" id="91930"/>
    <lineage>
        <taxon>Eukaryota</taxon>
        <taxon>Fungi</taxon>
        <taxon>Dikarya</taxon>
        <taxon>Ascomycota</taxon>
        <taxon>Pezizomycotina</taxon>
        <taxon>Sordariomycetes</taxon>
        <taxon>Sordariomycetidae</taxon>
        <taxon>Coniochaetales</taxon>
        <taxon>Coniochaetaceae</taxon>
        <taxon>Coniochaeta</taxon>
    </lineage>
</organism>
<evidence type="ECO:0000256" key="1">
    <source>
        <dbReference type="ARBA" id="ARBA00022857"/>
    </source>
</evidence>